<dbReference type="CDD" id="cd09137">
    <property type="entry name" value="PLDc_PGS1_euk_2"/>
    <property type="match status" value="1"/>
</dbReference>
<dbReference type="PROSITE" id="PS50035">
    <property type="entry name" value="PLD"/>
    <property type="match status" value="1"/>
</dbReference>
<comment type="pathway">
    <text evidence="1 10">Phospholipid metabolism; phosphatidylglycerol biosynthesis; phosphatidylglycerol from CDP-diacylglycerol: step 1/2.</text>
</comment>
<dbReference type="PANTHER" id="PTHR12586">
    <property type="entry name" value="CDP-DIACYLGLYCEROL--SERINE O-PHOSPHATIDYLTRANSFERASE"/>
    <property type="match status" value="1"/>
</dbReference>
<organism evidence="12 13">
    <name type="scientific">Coemansia javaensis</name>
    <dbReference type="NCBI Taxonomy" id="2761396"/>
    <lineage>
        <taxon>Eukaryota</taxon>
        <taxon>Fungi</taxon>
        <taxon>Fungi incertae sedis</taxon>
        <taxon>Zoopagomycota</taxon>
        <taxon>Kickxellomycotina</taxon>
        <taxon>Kickxellomycetes</taxon>
        <taxon>Kickxellales</taxon>
        <taxon>Kickxellaceae</taxon>
        <taxon>Coemansia</taxon>
    </lineage>
</organism>
<dbReference type="GO" id="GO:0005524">
    <property type="term" value="F:ATP binding"/>
    <property type="evidence" value="ECO:0007669"/>
    <property type="project" value="UniProtKB-KW"/>
</dbReference>
<evidence type="ECO:0000256" key="4">
    <source>
        <dbReference type="ARBA" id="ARBA00022679"/>
    </source>
</evidence>
<keyword evidence="3 10" id="KW-0444">Lipid biosynthesis</keyword>
<dbReference type="Gene3D" id="3.30.870.10">
    <property type="entry name" value="Endonuclease Chain A"/>
    <property type="match status" value="2"/>
</dbReference>
<evidence type="ECO:0000256" key="7">
    <source>
        <dbReference type="ARBA" id="ARBA00023209"/>
    </source>
</evidence>
<keyword evidence="13" id="KW-1185">Reference proteome</keyword>
<evidence type="ECO:0000256" key="1">
    <source>
        <dbReference type="ARBA" id="ARBA00005042"/>
    </source>
</evidence>
<comment type="catalytic activity">
    <reaction evidence="9 10">
        <text>a CDP-1,2-diacyl-sn-glycerol + sn-glycerol 3-phosphate = a 1,2-diacyl-sn-glycero-3-phospho-(1'-sn-glycero-3'-phosphate) + CMP + H(+)</text>
        <dbReference type="Rhea" id="RHEA:12593"/>
        <dbReference type="ChEBI" id="CHEBI:15378"/>
        <dbReference type="ChEBI" id="CHEBI:57597"/>
        <dbReference type="ChEBI" id="CHEBI:58332"/>
        <dbReference type="ChEBI" id="CHEBI:60110"/>
        <dbReference type="ChEBI" id="CHEBI:60377"/>
        <dbReference type="EC" id="2.7.8.5"/>
    </reaction>
</comment>
<comment type="similarity">
    <text evidence="2 10">Belongs to the CDP-alcohol phosphatidyltransferase class-II family.</text>
</comment>
<dbReference type="GO" id="GO:0005739">
    <property type="term" value="C:mitochondrion"/>
    <property type="evidence" value="ECO:0007669"/>
    <property type="project" value="UniProtKB-SubCell"/>
</dbReference>
<keyword evidence="4 10" id="KW-0808">Transferase</keyword>
<proteinExistence type="inferred from homology"/>
<reference evidence="12" key="1">
    <citation type="submission" date="2022-07" db="EMBL/GenBank/DDBJ databases">
        <title>Phylogenomic reconstructions and comparative analyses of Kickxellomycotina fungi.</title>
        <authorList>
            <person name="Reynolds N.K."/>
            <person name="Stajich J.E."/>
            <person name="Barry K."/>
            <person name="Grigoriev I.V."/>
            <person name="Crous P."/>
            <person name="Smith M.E."/>
        </authorList>
    </citation>
    <scope>NUCLEOTIDE SEQUENCE</scope>
    <source>
        <strain evidence="12">NBRC 105414</strain>
    </source>
</reference>
<evidence type="ECO:0000313" key="13">
    <source>
        <dbReference type="Proteomes" id="UP001140217"/>
    </source>
</evidence>
<name>A0A9W8LKM6_9FUNG</name>
<dbReference type="GO" id="GO:0032049">
    <property type="term" value="P:cardiolipin biosynthetic process"/>
    <property type="evidence" value="ECO:0007669"/>
    <property type="project" value="InterPro"/>
</dbReference>
<dbReference type="PANTHER" id="PTHR12586:SF1">
    <property type="entry name" value="CDP-DIACYLGLYCEROL--GLYCEROL-3-PHOSPHATE 3-PHOSPHATIDYLTRANSFERASE, MITOCHONDRIAL"/>
    <property type="match status" value="1"/>
</dbReference>
<evidence type="ECO:0000256" key="5">
    <source>
        <dbReference type="ARBA" id="ARBA00022737"/>
    </source>
</evidence>
<keyword evidence="10" id="KW-0496">Mitochondrion</keyword>
<evidence type="ECO:0000256" key="6">
    <source>
        <dbReference type="ARBA" id="ARBA00023098"/>
    </source>
</evidence>
<evidence type="ECO:0000256" key="9">
    <source>
        <dbReference type="ARBA" id="ARBA00048586"/>
    </source>
</evidence>
<dbReference type="CDD" id="cd09135">
    <property type="entry name" value="PLDc_PGS1_euk_1"/>
    <property type="match status" value="1"/>
</dbReference>
<keyword evidence="10" id="KW-0067">ATP-binding</keyword>
<dbReference type="AlphaFoldDB" id="A0A9W8LKM6"/>
<dbReference type="InterPro" id="IPR016270">
    <property type="entry name" value="PGS1"/>
</dbReference>
<sequence>MHCALAIPRPLRCGHAAAALQGPCRRHTHSNGGARRAFGPLLQDRPVFRIGAAVRVLREPREFYRELLQGVARAQRRISLSSLYLGSEERELVAALDAALGRRSDLEVHVLLDCLRGTRSDGRGASSATLLAPLVARHGRDRVRVSLYHTPALSGLGKRAWPARLNETLGLQHIKAYVFDDTTIVSGANLSRDYFTARQDRYMCVPDRPLADYFCGLADTIGQVSFELGPPAPGSPCGDGYALAMPPGAPDPSREPRAFEQAANGAVGRFLRRMAAAHPGPKLDLDPEPGETLAIPTVQMRQLGITQDERHMGEFFGAVDAWAQTHACRTVLASAYFNLSAQYARSVLGSGGRWDVLVASPEANGFHSARGISRFVPDMYSIIEHDFVRAARRHRRPGISVAEYARAGWTFHAKGLWCYLDRRLPQLTMIGSPNYGHRSIYRDLEAQVTLVTACPRLQQDLHDEAAALLAHARPVAEHELRARARAAPLWLHGLRPLIQNKM</sequence>
<comment type="caution">
    <text evidence="12">The sequence shown here is derived from an EMBL/GenBank/DDBJ whole genome shotgun (WGS) entry which is preliminary data.</text>
</comment>
<comment type="subcellular location">
    <subcellularLocation>
        <location evidence="10">Mitochondrion</location>
    </subcellularLocation>
</comment>
<dbReference type="SUPFAM" id="SSF56024">
    <property type="entry name" value="Phospholipase D/nuclease"/>
    <property type="match status" value="1"/>
</dbReference>
<dbReference type="OrthoDB" id="10250191at2759"/>
<evidence type="ECO:0000313" key="12">
    <source>
        <dbReference type="EMBL" id="KAJ2783026.1"/>
    </source>
</evidence>
<keyword evidence="6 10" id="KW-0443">Lipid metabolism</keyword>
<dbReference type="InterPro" id="IPR001736">
    <property type="entry name" value="PLipase_D/transphosphatidylase"/>
</dbReference>
<accession>A0A9W8LKM6</accession>
<comment type="function">
    <text evidence="10">Functions in the biosynthesis of the anionic phospholipids phosphatidylglycerol and cardiolipin.</text>
</comment>
<evidence type="ECO:0000259" key="11">
    <source>
        <dbReference type="PROSITE" id="PS50035"/>
    </source>
</evidence>
<keyword evidence="10" id="KW-0547">Nucleotide-binding</keyword>
<protein>
    <recommendedName>
        <fullName evidence="10">CDP-diacylglycerol--glycerol-3-phosphate 3-phosphatidyltransferase</fullName>
        <ecNumber evidence="10">2.7.8.5</ecNumber>
    </recommendedName>
</protein>
<keyword evidence="5" id="KW-0677">Repeat</keyword>
<dbReference type="EC" id="2.7.8.5" evidence="10"/>
<evidence type="ECO:0000256" key="3">
    <source>
        <dbReference type="ARBA" id="ARBA00022516"/>
    </source>
</evidence>
<keyword evidence="8 10" id="KW-1208">Phospholipid metabolism</keyword>
<feature type="domain" description="PLD phosphodiesterase" evidence="11">
    <location>
        <begin position="168"/>
        <end position="194"/>
    </location>
</feature>
<dbReference type="EMBL" id="JANBUL010000056">
    <property type="protein sequence ID" value="KAJ2783026.1"/>
    <property type="molecule type" value="Genomic_DNA"/>
</dbReference>
<evidence type="ECO:0000256" key="10">
    <source>
        <dbReference type="RuleBase" id="RU365024"/>
    </source>
</evidence>
<keyword evidence="7 10" id="KW-0594">Phospholipid biosynthesis</keyword>
<gene>
    <name evidence="12" type="primary">PGS1</name>
    <name evidence="12" type="ORF">H4R18_001927</name>
</gene>
<dbReference type="PIRSF" id="PIRSF000850">
    <property type="entry name" value="Phospholipase_D_PSS"/>
    <property type="match status" value="1"/>
</dbReference>
<evidence type="ECO:0000256" key="2">
    <source>
        <dbReference type="ARBA" id="ARBA00010682"/>
    </source>
</evidence>
<dbReference type="GO" id="GO:0008444">
    <property type="term" value="F:CDP-diacylglycerol-glycerol-3-phosphate 3-phosphatidyltransferase activity"/>
    <property type="evidence" value="ECO:0007669"/>
    <property type="project" value="UniProtKB-EC"/>
</dbReference>
<dbReference type="Proteomes" id="UP001140217">
    <property type="component" value="Unassembled WGS sequence"/>
</dbReference>
<evidence type="ECO:0000256" key="8">
    <source>
        <dbReference type="ARBA" id="ARBA00023264"/>
    </source>
</evidence>